<keyword evidence="1 2" id="KW-0238">DNA-binding</keyword>
<feature type="domain" description="OmpR/PhoB-type" evidence="4">
    <location>
        <begin position="1"/>
        <end position="105"/>
    </location>
</feature>
<accession>A0A2J0PPA8</accession>
<evidence type="ECO:0000256" key="3">
    <source>
        <dbReference type="SAM" id="Phobius"/>
    </source>
</evidence>
<feature type="transmembrane region" description="Helical" evidence="3">
    <location>
        <begin position="133"/>
        <end position="152"/>
    </location>
</feature>
<comment type="caution">
    <text evidence="5">The sequence shown here is derived from an EMBL/GenBank/DDBJ whole genome shotgun (WGS) entry which is preliminary data.</text>
</comment>
<keyword evidence="3" id="KW-0472">Membrane</keyword>
<dbReference type="GO" id="GO:0000160">
    <property type="term" value="P:phosphorelay signal transduction system"/>
    <property type="evidence" value="ECO:0007669"/>
    <property type="project" value="InterPro"/>
</dbReference>
<dbReference type="SUPFAM" id="SSF46894">
    <property type="entry name" value="C-terminal effector domain of the bipartite response regulators"/>
    <property type="match status" value="1"/>
</dbReference>
<proteinExistence type="predicted"/>
<dbReference type="Gene3D" id="1.10.10.10">
    <property type="entry name" value="Winged helix-like DNA-binding domain superfamily/Winged helix DNA-binding domain"/>
    <property type="match status" value="1"/>
</dbReference>
<organism evidence="5">
    <name type="scientific">Enterobacter kobei</name>
    <dbReference type="NCBI Taxonomy" id="208224"/>
    <lineage>
        <taxon>Bacteria</taxon>
        <taxon>Pseudomonadati</taxon>
        <taxon>Pseudomonadota</taxon>
        <taxon>Gammaproteobacteria</taxon>
        <taxon>Enterobacterales</taxon>
        <taxon>Enterobacteriaceae</taxon>
        <taxon>Enterobacter</taxon>
        <taxon>Enterobacter cloacae complex</taxon>
    </lineage>
</organism>
<dbReference type="Pfam" id="PF00486">
    <property type="entry name" value="Trans_reg_C"/>
    <property type="match status" value="1"/>
</dbReference>
<protein>
    <submittedName>
        <fullName evidence="5">Transcriptional regulator</fullName>
    </submittedName>
</protein>
<evidence type="ECO:0000313" key="5">
    <source>
        <dbReference type="EMBL" id="PJD76610.1"/>
    </source>
</evidence>
<dbReference type="InterPro" id="IPR001867">
    <property type="entry name" value="OmpR/PhoB-type_DNA-bd"/>
</dbReference>
<dbReference type="InterPro" id="IPR036388">
    <property type="entry name" value="WH-like_DNA-bd_sf"/>
</dbReference>
<dbReference type="AlphaFoldDB" id="A0A2J0PPA8"/>
<sequence>MKYLLADAIVYNDEDGSVSLINVPPEDAQILTCTANSIMKLLVQHHGNVVERETFLHDVWDRRGLQGSNNSLNQYISILRKMLASLLPDVLFIVTVPKTGFMLSADVTVTALEEETPAAETAKTAVPARPERLLWGALTLAVVALCLWITAIKPETRQKDIHLLTHIGNCPVYTFTPLADVFHERAAALAQTLQQDGHLPCLENSIFYMHIQRTLFYGHEGRLVLSQCSLTQGKASACRTLYYYEW</sequence>
<evidence type="ECO:0000256" key="2">
    <source>
        <dbReference type="PROSITE-ProRule" id="PRU01091"/>
    </source>
</evidence>
<name>A0A2J0PPA8_9ENTR</name>
<reference evidence="5 6" key="1">
    <citation type="journal article" date="2017" name="J. Antimicrob. Chemother.">
        <title>Characterization of the population structure, drug resistance mechanisms and plasmids of the community-associated Enterobacter cloacae complex in China.</title>
        <authorList>
            <person name="Zhou K."/>
            <person name="Yu W."/>
            <person name="Cao X."/>
            <person name="Shen P."/>
            <person name="Lu H."/>
            <person name="Luo Q."/>
            <person name="Rossen J.W.A."/>
            <person name="Xiao Y."/>
        </authorList>
    </citation>
    <scope>NUCLEOTIDE SEQUENCE [LARGE SCALE GENOMIC DNA]</scope>
    <source>
        <strain evidence="5">ECC1097</strain>
    </source>
</reference>
<dbReference type="EMBL" id="NEEU01000002">
    <property type="protein sequence ID" value="PJD76610.1"/>
    <property type="molecule type" value="Genomic_DNA"/>
</dbReference>
<dbReference type="InterPro" id="IPR016032">
    <property type="entry name" value="Sig_transdc_resp-reg_C-effctor"/>
</dbReference>
<keyword evidence="3" id="KW-0812">Transmembrane</keyword>
<feature type="DNA-binding region" description="OmpR/PhoB-type" evidence="2">
    <location>
        <begin position="1"/>
        <end position="105"/>
    </location>
</feature>
<gene>
    <name evidence="5" type="ORF">B9Q37_04395</name>
</gene>
<evidence type="ECO:0000256" key="1">
    <source>
        <dbReference type="ARBA" id="ARBA00023125"/>
    </source>
</evidence>
<dbReference type="GO" id="GO:0003677">
    <property type="term" value="F:DNA binding"/>
    <property type="evidence" value="ECO:0007669"/>
    <property type="project" value="UniProtKB-UniRule"/>
</dbReference>
<dbReference type="Proteomes" id="UP000230495">
    <property type="component" value="Unassembled WGS sequence"/>
</dbReference>
<dbReference type="RefSeq" id="WP_014882423.1">
    <property type="nucleotide sequence ID" value="NC_018405.1"/>
</dbReference>
<dbReference type="SMART" id="SM00862">
    <property type="entry name" value="Trans_reg_C"/>
    <property type="match status" value="1"/>
</dbReference>
<dbReference type="GO" id="GO:0006355">
    <property type="term" value="P:regulation of DNA-templated transcription"/>
    <property type="evidence" value="ECO:0007669"/>
    <property type="project" value="InterPro"/>
</dbReference>
<evidence type="ECO:0000259" key="4">
    <source>
        <dbReference type="PROSITE" id="PS51755"/>
    </source>
</evidence>
<dbReference type="OrthoDB" id="5801519at2"/>
<keyword evidence="3" id="KW-1133">Transmembrane helix</keyword>
<dbReference type="KEGG" id="eno:ECENHK_03160"/>
<dbReference type="PROSITE" id="PS51755">
    <property type="entry name" value="OMPR_PHOB"/>
    <property type="match status" value="1"/>
</dbReference>
<evidence type="ECO:0000313" key="6">
    <source>
        <dbReference type="Proteomes" id="UP000230495"/>
    </source>
</evidence>